<sequence>MEPLVIEVLGVPHHDRMADQLKIHFLKRRNNGGDVSTVIYPTSTPGQAYVVFESPEDVDSSFYPIHVKKAKFSEVDMPVETMLDLSMFSDQDSVVKLIDYYNFKVIPYSADHLQLKGSFLKLKLIRNELVQLQSRSHSKRSSILHKGSAWDPNFGSNSTSKNIDKMDWRPVPDSAPYLSSSYRDSTSDEPPRSLQSSYLPYTKRNVSSFVDAYRQSPLAEGASSLSGNSPSSPALVHHTSPLYKDSDLVKSPSSLHSSYYSSIGSTSHTVDTNIPNYLLTQQQQVTGNKMSAHRRSPLVEVVSLSSKNSTSSYILQGHTSYGLSASGGSPRSRPSVDADTSDSSSHSSPSSTSGRMETFPVDTDTINFILTQKQDAVKCIEKDFGTEMTLTDYTEYATVKFSGANCEKAKSYLLDTINKISPTLRTHEIDLKKFDNAEQKQILERIQHCKDSGVLITQSKDVLKIVGPSRESFAVKQKLLGQDNPHRGRTKERSPSSRSSSVPRHYRLQDHESDKRKSQDLVQGHEQTPRQDKNSQKKRNSEFQDKNKTFKEQSLNPDTELMSSQPKKSKTEQVMNKLKQLDLNPKKFKLKKK</sequence>
<reference evidence="2" key="1">
    <citation type="submission" date="2018-07" db="EMBL/GenBank/DDBJ databases">
        <title>Comparative genomics of catfishes provides insights into carnivory and benthic adaptation.</title>
        <authorList>
            <person name="Zhang Y."/>
            <person name="Wang D."/>
            <person name="Peng Z."/>
            <person name="Zheng S."/>
            <person name="Shao F."/>
            <person name="Tao W."/>
        </authorList>
    </citation>
    <scope>NUCLEOTIDE SEQUENCE</scope>
    <source>
        <strain evidence="2">Chongqing</strain>
    </source>
</reference>
<dbReference type="InterPro" id="IPR012677">
    <property type="entry name" value="Nucleotide-bd_a/b_plait_sf"/>
</dbReference>
<feature type="region of interest" description="Disordered" evidence="1">
    <location>
        <begin position="179"/>
        <end position="198"/>
    </location>
</feature>
<evidence type="ECO:0000256" key="1">
    <source>
        <dbReference type="SAM" id="MobiDB-lite"/>
    </source>
</evidence>
<feature type="compositionally biased region" description="Low complexity" evidence="1">
    <location>
        <begin position="326"/>
        <end position="353"/>
    </location>
</feature>
<dbReference type="Proteomes" id="UP001205998">
    <property type="component" value="Unassembled WGS sequence"/>
</dbReference>
<organism evidence="2 3">
    <name type="scientific">Silurus asotus</name>
    <name type="common">Amur catfish</name>
    <name type="synonym">Parasilurus asotus</name>
    <dbReference type="NCBI Taxonomy" id="30991"/>
    <lineage>
        <taxon>Eukaryota</taxon>
        <taxon>Metazoa</taxon>
        <taxon>Chordata</taxon>
        <taxon>Craniata</taxon>
        <taxon>Vertebrata</taxon>
        <taxon>Euteleostomi</taxon>
        <taxon>Actinopterygii</taxon>
        <taxon>Neopterygii</taxon>
        <taxon>Teleostei</taxon>
        <taxon>Ostariophysi</taxon>
        <taxon>Siluriformes</taxon>
        <taxon>Siluridae</taxon>
        <taxon>Silurus</taxon>
    </lineage>
</organism>
<accession>A0AAD5ASL5</accession>
<proteinExistence type="predicted"/>
<dbReference type="AlphaFoldDB" id="A0AAD5ASL5"/>
<keyword evidence="3" id="KW-1185">Reference proteome</keyword>
<protein>
    <recommendedName>
        <fullName evidence="4">RNA-binding protein 43</fullName>
    </recommendedName>
</protein>
<gene>
    <name evidence="2" type="ORF">C0J50_18763</name>
</gene>
<feature type="compositionally biased region" description="Basic and acidic residues" evidence="1">
    <location>
        <begin position="527"/>
        <end position="551"/>
    </location>
</feature>
<feature type="compositionally biased region" description="Basic and acidic residues" evidence="1">
    <location>
        <begin position="507"/>
        <end position="519"/>
    </location>
</feature>
<feature type="region of interest" description="Disordered" evidence="1">
    <location>
        <begin position="477"/>
        <end position="593"/>
    </location>
</feature>
<name>A0AAD5ASL5_SILAS</name>
<feature type="compositionally biased region" description="Polar residues" evidence="1">
    <location>
        <begin position="552"/>
        <end position="566"/>
    </location>
</feature>
<evidence type="ECO:0008006" key="4">
    <source>
        <dbReference type="Google" id="ProtNLM"/>
    </source>
</evidence>
<feature type="region of interest" description="Disordered" evidence="1">
    <location>
        <begin position="322"/>
        <end position="359"/>
    </location>
</feature>
<evidence type="ECO:0000313" key="2">
    <source>
        <dbReference type="EMBL" id="KAI5621706.1"/>
    </source>
</evidence>
<dbReference type="PANTHER" id="PTHR15225">
    <property type="entry name" value="INTERFERON-INDUCED PROTEIN 35/NMI N-MYC/STAT INTERACTING PROTEIN"/>
    <property type="match status" value="1"/>
</dbReference>
<dbReference type="Gene3D" id="3.30.70.330">
    <property type="match status" value="1"/>
</dbReference>
<dbReference type="EMBL" id="MU551630">
    <property type="protein sequence ID" value="KAI5621706.1"/>
    <property type="molecule type" value="Genomic_DNA"/>
</dbReference>
<evidence type="ECO:0000313" key="3">
    <source>
        <dbReference type="Proteomes" id="UP001205998"/>
    </source>
</evidence>
<dbReference type="PANTHER" id="PTHR15225:SF8">
    <property type="entry name" value="RNA-BINDING PROTEIN 43"/>
    <property type="match status" value="1"/>
</dbReference>
<comment type="caution">
    <text evidence="2">The sequence shown here is derived from an EMBL/GenBank/DDBJ whole genome shotgun (WGS) entry which is preliminary data.</text>
</comment>